<evidence type="ECO:0000313" key="1">
    <source>
        <dbReference type="EMBL" id="TQD86686.1"/>
    </source>
</evidence>
<dbReference type="Proteomes" id="UP000315295">
    <property type="component" value="Unassembled WGS sequence"/>
</dbReference>
<proteinExistence type="predicted"/>
<dbReference type="AlphaFoldDB" id="A0A540LJN4"/>
<sequence length="118" mass="13146">MELREASRKHDRRVESRGDIKAAFKILAKLNKWREKLEVVRTSMSEFVQQLEAGASVRIGTEEQAMAVSRLREFLSTSSLCVLVLDNVDVGVSSTVADVAGFTRVNIRFIPCSSMSPT</sequence>
<name>A0A540LJN4_MALBA</name>
<gene>
    <name evidence="1" type="ORF">C1H46_027709</name>
</gene>
<keyword evidence="2" id="KW-1185">Reference proteome</keyword>
<organism evidence="1 2">
    <name type="scientific">Malus baccata</name>
    <name type="common">Siberian crab apple</name>
    <name type="synonym">Pyrus baccata</name>
    <dbReference type="NCBI Taxonomy" id="106549"/>
    <lineage>
        <taxon>Eukaryota</taxon>
        <taxon>Viridiplantae</taxon>
        <taxon>Streptophyta</taxon>
        <taxon>Embryophyta</taxon>
        <taxon>Tracheophyta</taxon>
        <taxon>Spermatophyta</taxon>
        <taxon>Magnoliopsida</taxon>
        <taxon>eudicotyledons</taxon>
        <taxon>Gunneridae</taxon>
        <taxon>Pentapetalae</taxon>
        <taxon>rosids</taxon>
        <taxon>fabids</taxon>
        <taxon>Rosales</taxon>
        <taxon>Rosaceae</taxon>
        <taxon>Amygdaloideae</taxon>
        <taxon>Maleae</taxon>
        <taxon>Malus</taxon>
    </lineage>
</organism>
<protein>
    <submittedName>
        <fullName evidence="1">Uncharacterized protein</fullName>
    </submittedName>
</protein>
<comment type="caution">
    <text evidence="1">The sequence shown here is derived from an EMBL/GenBank/DDBJ whole genome shotgun (WGS) entry which is preliminary data.</text>
</comment>
<reference evidence="1 2" key="1">
    <citation type="journal article" date="2019" name="G3 (Bethesda)">
        <title>Sequencing of a Wild Apple (Malus baccata) Genome Unravels the Differences Between Cultivated and Wild Apple Species Regarding Disease Resistance and Cold Tolerance.</title>
        <authorList>
            <person name="Chen X."/>
        </authorList>
    </citation>
    <scope>NUCLEOTIDE SEQUENCE [LARGE SCALE GENOMIC DNA]</scope>
    <source>
        <strain evidence="2">cv. Shandingzi</strain>
        <tissue evidence="1">Leaves</tissue>
    </source>
</reference>
<dbReference type="EMBL" id="VIEB01000558">
    <property type="protein sequence ID" value="TQD86686.1"/>
    <property type="molecule type" value="Genomic_DNA"/>
</dbReference>
<accession>A0A540LJN4</accession>
<evidence type="ECO:0000313" key="2">
    <source>
        <dbReference type="Proteomes" id="UP000315295"/>
    </source>
</evidence>